<feature type="transmembrane region" description="Helical" evidence="1">
    <location>
        <begin position="141"/>
        <end position="161"/>
    </location>
</feature>
<reference evidence="3" key="1">
    <citation type="submission" date="2022-04" db="EMBL/GenBank/DDBJ databases">
        <authorList>
            <person name="Ren T."/>
        </authorList>
    </citation>
    <scope>NUCLEOTIDE SEQUENCE</scope>
    <source>
        <strain evidence="3">F63249</strain>
    </source>
</reference>
<keyword evidence="1" id="KW-0812">Transmembrane</keyword>
<name>A0ABT0H756_9FLAO</name>
<feature type="transmembrane region" description="Helical" evidence="1">
    <location>
        <begin position="63"/>
        <end position="81"/>
    </location>
</feature>
<evidence type="ECO:0000256" key="1">
    <source>
        <dbReference type="SAM" id="Phobius"/>
    </source>
</evidence>
<dbReference type="InterPro" id="IPR012867">
    <property type="entry name" value="DUF1648"/>
</dbReference>
<feature type="transmembrane region" description="Helical" evidence="1">
    <location>
        <begin position="109"/>
        <end position="129"/>
    </location>
</feature>
<dbReference type="Proteomes" id="UP001203687">
    <property type="component" value="Unassembled WGS sequence"/>
</dbReference>
<gene>
    <name evidence="3" type="ORF">MUY34_06145</name>
</gene>
<sequence>MKTNRPKIKVPLETIDIILDLISITLLILMIVYVAMSYQELPEIIPSHFNGKGEVDGHSEKSMLWLLPGISVAMFIGLFILNKYPHLHNYMVNITEENALKNYRFSTRILRITNVFMALLFFVISYSMIQGAKNEGFELGSWFFPVVIGFSILLPIGILIYNHKINKS</sequence>
<feature type="domain" description="DUF1648" evidence="2">
    <location>
        <begin position="26"/>
        <end position="71"/>
    </location>
</feature>
<evidence type="ECO:0000313" key="3">
    <source>
        <dbReference type="EMBL" id="MCK8480195.1"/>
    </source>
</evidence>
<feature type="transmembrane region" description="Helical" evidence="1">
    <location>
        <begin position="12"/>
        <end position="36"/>
    </location>
</feature>
<proteinExistence type="predicted"/>
<protein>
    <submittedName>
        <fullName evidence="3">DUF1648 domain-containing protein</fullName>
    </submittedName>
</protein>
<dbReference type="EMBL" id="JALPQF010000004">
    <property type="protein sequence ID" value="MCK8480195.1"/>
    <property type="molecule type" value="Genomic_DNA"/>
</dbReference>
<organism evidence="3 4">
    <name type="scientific">Psychroserpens algicola</name>
    <dbReference type="NCBI Taxonomy" id="1719034"/>
    <lineage>
        <taxon>Bacteria</taxon>
        <taxon>Pseudomonadati</taxon>
        <taxon>Bacteroidota</taxon>
        <taxon>Flavobacteriia</taxon>
        <taxon>Flavobacteriales</taxon>
        <taxon>Flavobacteriaceae</taxon>
        <taxon>Psychroserpens</taxon>
    </lineage>
</organism>
<dbReference type="Pfam" id="PF07853">
    <property type="entry name" value="DUF1648"/>
    <property type="match status" value="1"/>
</dbReference>
<comment type="caution">
    <text evidence="3">The sequence shown here is derived from an EMBL/GenBank/DDBJ whole genome shotgun (WGS) entry which is preliminary data.</text>
</comment>
<evidence type="ECO:0000259" key="2">
    <source>
        <dbReference type="Pfam" id="PF07853"/>
    </source>
</evidence>
<dbReference type="RefSeq" id="WP_204346464.1">
    <property type="nucleotide sequence ID" value="NZ_JACNMJ010000006.1"/>
</dbReference>
<keyword evidence="4" id="KW-1185">Reference proteome</keyword>
<keyword evidence="1" id="KW-1133">Transmembrane helix</keyword>
<accession>A0ABT0H756</accession>
<keyword evidence="1" id="KW-0472">Membrane</keyword>
<evidence type="ECO:0000313" key="4">
    <source>
        <dbReference type="Proteomes" id="UP001203687"/>
    </source>
</evidence>